<keyword evidence="1" id="KW-1133">Transmembrane helix</keyword>
<feature type="non-terminal residue" evidence="2">
    <location>
        <position position="1"/>
    </location>
</feature>
<dbReference type="EMBL" id="KZ678141">
    <property type="protein sequence ID" value="PSN62719.1"/>
    <property type="molecule type" value="Genomic_DNA"/>
</dbReference>
<keyword evidence="1" id="KW-0472">Membrane</keyword>
<protein>
    <submittedName>
        <fullName evidence="2">Uncharacterized protein</fullName>
    </submittedName>
</protein>
<keyword evidence="3" id="KW-1185">Reference proteome</keyword>
<feature type="non-terminal residue" evidence="2">
    <location>
        <position position="433"/>
    </location>
</feature>
<evidence type="ECO:0000313" key="2">
    <source>
        <dbReference type="EMBL" id="PSN62719.1"/>
    </source>
</evidence>
<feature type="transmembrane region" description="Helical" evidence="1">
    <location>
        <begin position="323"/>
        <end position="350"/>
    </location>
</feature>
<dbReference type="PANTHER" id="PTHR35043">
    <property type="entry name" value="TRANSCRIPTION FACTOR DOMAIN-CONTAINING PROTEIN"/>
    <property type="match status" value="1"/>
</dbReference>
<keyword evidence="1" id="KW-0812">Transmembrane</keyword>
<feature type="transmembrane region" description="Helical" evidence="1">
    <location>
        <begin position="294"/>
        <end position="311"/>
    </location>
</feature>
<organism evidence="2 3">
    <name type="scientific">Corynespora cassiicola Philippines</name>
    <dbReference type="NCBI Taxonomy" id="1448308"/>
    <lineage>
        <taxon>Eukaryota</taxon>
        <taxon>Fungi</taxon>
        <taxon>Dikarya</taxon>
        <taxon>Ascomycota</taxon>
        <taxon>Pezizomycotina</taxon>
        <taxon>Dothideomycetes</taxon>
        <taxon>Pleosporomycetidae</taxon>
        <taxon>Pleosporales</taxon>
        <taxon>Corynesporascaceae</taxon>
        <taxon>Corynespora</taxon>
    </lineage>
</organism>
<dbReference type="PANTHER" id="PTHR35043:SF7">
    <property type="entry name" value="TRANSCRIPTION FACTOR DOMAIN-CONTAINING PROTEIN"/>
    <property type="match status" value="1"/>
</dbReference>
<evidence type="ECO:0000256" key="1">
    <source>
        <dbReference type="SAM" id="Phobius"/>
    </source>
</evidence>
<feature type="transmembrane region" description="Helical" evidence="1">
    <location>
        <begin position="49"/>
        <end position="68"/>
    </location>
</feature>
<dbReference type="STRING" id="1448308.A0A2T2NBF3"/>
<reference evidence="2 3" key="1">
    <citation type="journal article" date="2018" name="Front. Microbiol.">
        <title>Genome-Wide Analysis of Corynespora cassiicola Leaf Fall Disease Putative Effectors.</title>
        <authorList>
            <person name="Lopez D."/>
            <person name="Ribeiro S."/>
            <person name="Label P."/>
            <person name="Fumanal B."/>
            <person name="Venisse J.S."/>
            <person name="Kohler A."/>
            <person name="de Oliveira R.R."/>
            <person name="Labutti K."/>
            <person name="Lipzen A."/>
            <person name="Lail K."/>
            <person name="Bauer D."/>
            <person name="Ohm R.A."/>
            <person name="Barry K.W."/>
            <person name="Spatafora J."/>
            <person name="Grigoriev I.V."/>
            <person name="Martin F.M."/>
            <person name="Pujade-Renaud V."/>
        </authorList>
    </citation>
    <scope>NUCLEOTIDE SEQUENCE [LARGE SCALE GENOMIC DNA]</scope>
    <source>
        <strain evidence="2 3">Philippines</strain>
    </source>
</reference>
<evidence type="ECO:0000313" key="3">
    <source>
        <dbReference type="Proteomes" id="UP000240883"/>
    </source>
</evidence>
<accession>A0A2T2NBF3</accession>
<name>A0A2T2NBF3_CORCC</name>
<dbReference type="AlphaFoldDB" id="A0A2T2NBF3"/>
<dbReference type="Proteomes" id="UP000240883">
    <property type="component" value="Unassembled WGS sequence"/>
</dbReference>
<gene>
    <name evidence="2" type="ORF">BS50DRAFT_474757</name>
</gene>
<proteinExistence type="predicted"/>
<feature type="transmembrane region" description="Helical" evidence="1">
    <location>
        <begin position="12"/>
        <end position="29"/>
    </location>
</feature>
<dbReference type="OrthoDB" id="3061561at2759"/>
<sequence length="433" mass="49574">WRPEPTERGTFNILSTCVLTLVLCVWTSLHLNVPEHGKVSKQKWNKTLWLFVGLFMPEVVASIAFDQWRSARKLHLEMSKILDSRLPQDPPHYALMGGFAFDTSGMKLSILPENRTRLTLAEQGLLELARRDLIPDISEENIKDKSKANELAKTLVCLQAVWFCIQVIGRLATHYPISLLEMNTFAHAICCLCIYAAWWHKPLDIDEPTLIPVDNEDVAKLCAWMTMNSIAGCRRKCQANFQGKQKKGETWYLFWVTWVHGVFDALFHRFPDPIMTENGLNDDVYIRSKFKLKLGTLAAMSLYGSLHLLAWTCPFSNGTEQVIWRASSIFLSIPLPGYFLPHSIGFAWLICMKELGRKKTSSSLLTKLSEALGLILTLLGLLGWLCTLVMCLPVILFYPLARVYVLVECFRNLWFLSQDVYKVPAWTRYIPHF</sequence>
<feature type="transmembrane region" description="Helical" evidence="1">
    <location>
        <begin position="371"/>
        <end position="398"/>
    </location>
</feature>